<keyword evidence="1" id="KW-0812">Transmembrane</keyword>
<feature type="transmembrane region" description="Helical" evidence="1">
    <location>
        <begin position="110"/>
        <end position="130"/>
    </location>
</feature>
<reference evidence="2 3" key="1">
    <citation type="submission" date="2024-02" db="EMBL/GenBank/DDBJ databases">
        <title>Genome analysis and characterization of Microbaculum marinisediminis sp. nov., isolated from marine sediment.</title>
        <authorList>
            <person name="Du Z.-J."/>
            <person name="Ye Y.-Q."/>
            <person name="Zhang Z.-R."/>
            <person name="Yuan S.-M."/>
            <person name="Zhang X.-Y."/>
        </authorList>
    </citation>
    <scope>NUCLEOTIDE SEQUENCE [LARGE SCALE GENOMIC DNA]</scope>
    <source>
        <strain evidence="2 3">SDUM1044001</strain>
    </source>
</reference>
<name>A0AAW9RPJ2_9HYPH</name>
<feature type="transmembrane region" description="Helical" evidence="1">
    <location>
        <begin position="35"/>
        <end position="55"/>
    </location>
</feature>
<evidence type="ECO:0000313" key="3">
    <source>
        <dbReference type="Proteomes" id="UP001378188"/>
    </source>
</evidence>
<sequence length="196" mass="21336">MLDADDVQRGLSAAWQLFLGKRDAIRKFDTSFDGFWRSFAAVILVLPIYVLYVGAERRMIIAELPLDATFAELTFALTRLVALVLDWVAFPIVAFLLARPLGFAGRYVRLIVAFNWGGPIVSVIVALPAILYAFGIIPQFAASLLLFLALVLAVRFRFITAKAALDCGFGLAAGLVALEFLLSLVLGEALTRLAGV</sequence>
<comment type="caution">
    <text evidence="2">The sequence shown here is derived from an EMBL/GenBank/DDBJ whole genome shotgun (WGS) entry which is preliminary data.</text>
</comment>
<protein>
    <recommendedName>
        <fullName evidence="4">Yip1 domain-containing protein</fullName>
    </recommendedName>
</protein>
<dbReference type="RefSeq" id="WP_340328585.1">
    <property type="nucleotide sequence ID" value="NZ_JAZHOF010000002.1"/>
</dbReference>
<keyword evidence="3" id="KW-1185">Reference proteome</keyword>
<evidence type="ECO:0000256" key="1">
    <source>
        <dbReference type="SAM" id="Phobius"/>
    </source>
</evidence>
<feature type="transmembrane region" description="Helical" evidence="1">
    <location>
        <begin position="75"/>
        <end position="98"/>
    </location>
</feature>
<accession>A0AAW9RPJ2</accession>
<organism evidence="2 3">
    <name type="scientific">Microbaculum marinum</name>
    <dbReference type="NCBI Taxonomy" id="1764581"/>
    <lineage>
        <taxon>Bacteria</taxon>
        <taxon>Pseudomonadati</taxon>
        <taxon>Pseudomonadota</taxon>
        <taxon>Alphaproteobacteria</taxon>
        <taxon>Hyphomicrobiales</taxon>
        <taxon>Tepidamorphaceae</taxon>
        <taxon>Microbaculum</taxon>
    </lineage>
</organism>
<keyword evidence="1" id="KW-1133">Transmembrane helix</keyword>
<dbReference type="EMBL" id="JAZHOF010000002">
    <property type="protein sequence ID" value="MEJ8570889.1"/>
    <property type="molecule type" value="Genomic_DNA"/>
</dbReference>
<feature type="transmembrane region" description="Helical" evidence="1">
    <location>
        <begin position="136"/>
        <end position="156"/>
    </location>
</feature>
<dbReference type="AlphaFoldDB" id="A0AAW9RPJ2"/>
<evidence type="ECO:0000313" key="2">
    <source>
        <dbReference type="EMBL" id="MEJ8570889.1"/>
    </source>
</evidence>
<proteinExistence type="predicted"/>
<evidence type="ECO:0008006" key="4">
    <source>
        <dbReference type="Google" id="ProtNLM"/>
    </source>
</evidence>
<keyword evidence="1" id="KW-0472">Membrane</keyword>
<feature type="transmembrane region" description="Helical" evidence="1">
    <location>
        <begin position="163"/>
        <end position="186"/>
    </location>
</feature>
<gene>
    <name evidence="2" type="ORF">V3328_05365</name>
</gene>
<dbReference type="Proteomes" id="UP001378188">
    <property type="component" value="Unassembled WGS sequence"/>
</dbReference>